<dbReference type="PANTHER" id="PTHR13140:SF679">
    <property type="entry name" value="UNCONVENTIONAL MYOSIN IC"/>
    <property type="match status" value="1"/>
</dbReference>
<comment type="caution">
    <text evidence="6">The sequence shown here is derived from an EMBL/GenBank/DDBJ whole genome shotgun (WGS) entry which is preliminary data.</text>
</comment>
<dbReference type="GO" id="GO:0007015">
    <property type="term" value="P:actin filament organization"/>
    <property type="evidence" value="ECO:0007669"/>
    <property type="project" value="TreeGrafter"/>
</dbReference>
<keyword evidence="7" id="KW-1185">Reference proteome</keyword>
<dbReference type="Gene3D" id="1.20.5.190">
    <property type="match status" value="1"/>
</dbReference>
<dbReference type="Pfam" id="PF00063">
    <property type="entry name" value="Myosin_head"/>
    <property type="match status" value="1"/>
</dbReference>
<accession>A0A0T6BGY2</accession>
<evidence type="ECO:0000256" key="4">
    <source>
        <dbReference type="PROSITE-ProRule" id="PRU00782"/>
    </source>
</evidence>
<gene>
    <name evidence="6" type="ORF">AMK59_1797</name>
</gene>
<dbReference type="GO" id="GO:0016459">
    <property type="term" value="C:myosin complex"/>
    <property type="evidence" value="ECO:0007669"/>
    <property type="project" value="UniProtKB-KW"/>
</dbReference>
<comment type="similarity">
    <text evidence="4">Belongs to the TRAFAC class myosin-kinesin ATPase superfamily. Myosin family.</text>
</comment>
<dbReference type="PROSITE" id="PS51456">
    <property type="entry name" value="MYOSIN_MOTOR"/>
    <property type="match status" value="1"/>
</dbReference>
<evidence type="ECO:0000256" key="1">
    <source>
        <dbReference type="ARBA" id="ARBA00022741"/>
    </source>
</evidence>
<dbReference type="InterPro" id="IPR001609">
    <property type="entry name" value="Myosin_head_motor_dom-like"/>
</dbReference>
<evidence type="ECO:0000256" key="2">
    <source>
        <dbReference type="ARBA" id="ARBA00022840"/>
    </source>
</evidence>
<dbReference type="InterPro" id="IPR000048">
    <property type="entry name" value="IQ_motif_EF-hand-BS"/>
</dbReference>
<evidence type="ECO:0000313" key="6">
    <source>
        <dbReference type="EMBL" id="KRT86595.1"/>
    </source>
</evidence>
<proteinExistence type="inferred from homology"/>
<dbReference type="Proteomes" id="UP000051574">
    <property type="component" value="Unassembled WGS sequence"/>
</dbReference>
<dbReference type="GO" id="GO:0000146">
    <property type="term" value="F:microfilament motor activity"/>
    <property type="evidence" value="ECO:0007669"/>
    <property type="project" value="TreeGrafter"/>
</dbReference>
<dbReference type="EMBL" id="LJIG01000345">
    <property type="protein sequence ID" value="KRT86595.1"/>
    <property type="molecule type" value="Genomic_DNA"/>
</dbReference>
<feature type="non-terminal residue" evidence="6">
    <location>
        <position position="255"/>
    </location>
</feature>
<dbReference type="GO" id="GO:0005737">
    <property type="term" value="C:cytoplasm"/>
    <property type="evidence" value="ECO:0007669"/>
    <property type="project" value="TreeGrafter"/>
</dbReference>
<dbReference type="GO" id="GO:0030048">
    <property type="term" value="P:actin filament-based movement"/>
    <property type="evidence" value="ECO:0007669"/>
    <property type="project" value="TreeGrafter"/>
</dbReference>
<name>A0A0T6BGY2_9SCAR</name>
<dbReference type="GO" id="GO:0005886">
    <property type="term" value="C:plasma membrane"/>
    <property type="evidence" value="ECO:0007669"/>
    <property type="project" value="TreeGrafter"/>
</dbReference>
<dbReference type="Pfam" id="PF00612">
    <property type="entry name" value="IQ"/>
    <property type="match status" value="2"/>
</dbReference>
<keyword evidence="1" id="KW-0547">Nucleotide-binding</keyword>
<feature type="domain" description="Myosin motor" evidence="5">
    <location>
        <begin position="1"/>
        <end position="80"/>
    </location>
</feature>
<comment type="caution">
    <text evidence="4">Lacks conserved residue(s) required for the propagation of feature annotation.</text>
</comment>
<dbReference type="SMART" id="SM00015">
    <property type="entry name" value="IQ"/>
    <property type="match status" value="2"/>
</dbReference>
<keyword evidence="2" id="KW-0067">ATP-binding</keyword>
<evidence type="ECO:0000256" key="3">
    <source>
        <dbReference type="ARBA" id="ARBA00023203"/>
    </source>
</evidence>
<keyword evidence="3 4" id="KW-0009">Actin-binding</keyword>
<evidence type="ECO:0000259" key="5">
    <source>
        <dbReference type="PROSITE" id="PS51456"/>
    </source>
</evidence>
<dbReference type="AlphaFoldDB" id="A0A0T6BGY2"/>
<dbReference type="GO" id="GO:0051015">
    <property type="term" value="F:actin filament binding"/>
    <property type="evidence" value="ECO:0007669"/>
    <property type="project" value="TreeGrafter"/>
</dbReference>
<dbReference type="InterPro" id="IPR027417">
    <property type="entry name" value="P-loop_NTPase"/>
</dbReference>
<keyword evidence="4" id="KW-0518">Myosin</keyword>
<keyword evidence="4" id="KW-0505">Motor protein</keyword>
<dbReference type="GO" id="GO:0005902">
    <property type="term" value="C:microvillus"/>
    <property type="evidence" value="ECO:0007669"/>
    <property type="project" value="TreeGrafter"/>
</dbReference>
<dbReference type="GO" id="GO:0005524">
    <property type="term" value="F:ATP binding"/>
    <property type="evidence" value="ECO:0007669"/>
    <property type="project" value="UniProtKB-KW"/>
</dbReference>
<dbReference type="OrthoDB" id="6108017at2759"/>
<dbReference type="PANTHER" id="PTHR13140">
    <property type="entry name" value="MYOSIN"/>
    <property type="match status" value="1"/>
</dbReference>
<protein>
    <submittedName>
        <fullName evidence="6">Myosin head</fullName>
    </submittedName>
</protein>
<dbReference type="PROSITE" id="PS50096">
    <property type="entry name" value="IQ"/>
    <property type="match status" value="2"/>
</dbReference>
<organism evidence="6 7">
    <name type="scientific">Oryctes borbonicus</name>
    <dbReference type="NCBI Taxonomy" id="1629725"/>
    <lineage>
        <taxon>Eukaryota</taxon>
        <taxon>Metazoa</taxon>
        <taxon>Ecdysozoa</taxon>
        <taxon>Arthropoda</taxon>
        <taxon>Hexapoda</taxon>
        <taxon>Insecta</taxon>
        <taxon>Pterygota</taxon>
        <taxon>Neoptera</taxon>
        <taxon>Endopterygota</taxon>
        <taxon>Coleoptera</taxon>
        <taxon>Polyphaga</taxon>
        <taxon>Scarabaeiformia</taxon>
        <taxon>Scarabaeidae</taxon>
        <taxon>Dynastinae</taxon>
        <taxon>Oryctes</taxon>
    </lineage>
</organism>
<dbReference type="Gene3D" id="6.20.240.20">
    <property type="match status" value="1"/>
</dbReference>
<reference evidence="6 7" key="1">
    <citation type="submission" date="2015-09" db="EMBL/GenBank/DDBJ databases">
        <title>Draft genome of the scarab beetle Oryctes borbonicus.</title>
        <authorList>
            <person name="Meyer J.M."/>
            <person name="Markov G.V."/>
            <person name="Baskaran P."/>
            <person name="Herrmann M."/>
            <person name="Sommer R.J."/>
            <person name="Roedelsperger C."/>
        </authorList>
    </citation>
    <scope>NUCLEOTIDE SEQUENCE [LARGE SCALE GENOMIC DNA]</scope>
    <source>
        <strain evidence="6">OB123</strain>
        <tissue evidence="6">Whole animal</tissue>
    </source>
</reference>
<dbReference type="GO" id="GO:0006897">
    <property type="term" value="P:endocytosis"/>
    <property type="evidence" value="ECO:0007669"/>
    <property type="project" value="TreeGrafter"/>
</dbReference>
<evidence type="ECO:0000313" key="7">
    <source>
        <dbReference type="Proteomes" id="UP000051574"/>
    </source>
</evidence>
<dbReference type="SUPFAM" id="SSF52540">
    <property type="entry name" value="P-loop containing nucleoside triphosphate hydrolases"/>
    <property type="match status" value="1"/>
</dbReference>
<sequence length="255" mass="30288">MENLRVRRAGFAYRRVYEQFLHRYKSLSKETWPNYPGPAKQGVQTLVACLGFEKDDYRMGKTKIFIRFPKTLFDTEDAFQEKKHEIVAIIQSKWKGIVQRRKYLRMRAAAITVQKYMRRHLAKKQADRRRRAVNVVRRFVRGFITRDGEPDEINRKFVALGKKNWLMRLSKSLPKSLLHRPWPPSPSSCKEASALLERYYASHLSRVYRLKLTPERKRGFELKILAESLFKAKKNSYPASLPYWFQTERVNNESA</sequence>